<dbReference type="EMBL" id="BARS01036702">
    <property type="protein sequence ID" value="GAG17944.1"/>
    <property type="molecule type" value="Genomic_DNA"/>
</dbReference>
<dbReference type="InterPro" id="IPR001977">
    <property type="entry name" value="Depp_CoAkinase"/>
</dbReference>
<dbReference type="NCBIfam" id="TIGR00152">
    <property type="entry name" value="dephospho-CoA kinase"/>
    <property type="match status" value="1"/>
</dbReference>
<organism evidence="3">
    <name type="scientific">marine sediment metagenome</name>
    <dbReference type="NCBI Taxonomy" id="412755"/>
    <lineage>
        <taxon>unclassified sequences</taxon>
        <taxon>metagenomes</taxon>
        <taxon>ecological metagenomes</taxon>
    </lineage>
</organism>
<dbReference type="PANTHER" id="PTHR10695">
    <property type="entry name" value="DEPHOSPHO-COA KINASE-RELATED"/>
    <property type="match status" value="1"/>
</dbReference>
<dbReference type="GO" id="GO:0005524">
    <property type="term" value="F:ATP binding"/>
    <property type="evidence" value="ECO:0007669"/>
    <property type="project" value="UniProtKB-KW"/>
</dbReference>
<keyword evidence="1" id="KW-0547">Nucleotide-binding</keyword>
<dbReference type="CDD" id="cd02022">
    <property type="entry name" value="DPCK"/>
    <property type="match status" value="1"/>
</dbReference>
<evidence type="ECO:0000313" key="3">
    <source>
        <dbReference type="EMBL" id="GAG17944.1"/>
    </source>
</evidence>
<evidence type="ECO:0008006" key="4">
    <source>
        <dbReference type="Google" id="ProtNLM"/>
    </source>
</evidence>
<protein>
    <recommendedName>
        <fullName evidence="4">Dephospho-CoA kinase</fullName>
    </recommendedName>
</protein>
<dbReference type="SUPFAM" id="SSF52540">
    <property type="entry name" value="P-loop containing nucleoside triphosphate hydrolases"/>
    <property type="match status" value="1"/>
</dbReference>
<proteinExistence type="predicted"/>
<reference evidence="3" key="1">
    <citation type="journal article" date="2014" name="Front. Microbiol.">
        <title>High frequency of phylogenetically diverse reductive dehalogenase-homologous genes in deep subseafloor sedimentary metagenomes.</title>
        <authorList>
            <person name="Kawai M."/>
            <person name="Futagami T."/>
            <person name="Toyoda A."/>
            <person name="Takaki Y."/>
            <person name="Nishi S."/>
            <person name="Hori S."/>
            <person name="Arai W."/>
            <person name="Tsubouchi T."/>
            <person name="Morono Y."/>
            <person name="Uchiyama I."/>
            <person name="Ito T."/>
            <person name="Fujiyama A."/>
            <person name="Inagaki F."/>
            <person name="Takami H."/>
        </authorList>
    </citation>
    <scope>NUCLEOTIDE SEQUENCE</scope>
    <source>
        <strain evidence="3">Expedition CK06-06</strain>
    </source>
</reference>
<dbReference type="Pfam" id="PF01121">
    <property type="entry name" value="CoaE"/>
    <property type="match status" value="1"/>
</dbReference>
<gene>
    <name evidence="3" type="ORF">S01H1_56372</name>
</gene>
<evidence type="ECO:0000256" key="2">
    <source>
        <dbReference type="ARBA" id="ARBA00022840"/>
    </source>
</evidence>
<feature type="non-terminal residue" evidence="3">
    <location>
        <position position="151"/>
    </location>
</feature>
<sequence length="151" mass="16883">MTIVGLIGKIGAGKTTVANLFRQYGAVVIDADALTHDALTDQRVQEQIRTRFGASVFMGNEIDRSRLAECVFGDQPEQKNALKDLEGIIHPRVRKSLEERLEVIAQRDDHGVGKTVVVLDVPLLVQAGFHTRCDRLIRLECEDSVRHRRLA</sequence>
<dbReference type="GO" id="GO:0015937">
    <property type="term" value="P:coenzyme A biosynthetic process"/>
    <property type="evidence" value="ECO:0007669"/>
    <property type="project" value="InterPro"/>
</dbReference>
<dbReference type="AlphaFoldDB" id="X0VI57"/>
<accession>X0VI57</accession>
<comment type="caution">
    <text evidence="3">The sequence shown here is derived from an EMBL/GenBank/DDBJ whole genome shotgun (WGS) entry which is preliminary data.</text>
</comment>
<keyword evidence="2" id="KW-0067">ATP-binding</keyword>
<dbReference type="Gene3D" id="3.40.50.300">
    <property type="entry name" value="P-loop containing nucleotide triphosphate hydrolases"/>
    <property type="match status" value="1"/>
</dbReference>
<name>X0VI57_9ZZZZ</name>
<evidence type="ECO:0000256" key="1">
    <source>
        <dbReference type="ARBA" id="ARBA00022741"/>
    </source>
</evidence>
<dbReference type="GO" id="GO:0004140">
    <property type="term" value="F:dephospho-CoA kinase activity"/>
    <property type="evidence" value="ECO:0007669"/>
    <property type="project" value="InterPro"/>
</dbReference>
<dbReference type="PROSITE" id="PS51219">
    <property type="entry name" value="DPCK"/>
    <property type="match status" value="1"/>
</dbReference>
<dbReference type="PANTHER" id="PTHR10695:SF46">
    <property type="entry name" value="BIFUNCTIONAL COENZYME A SYNTHASE-RELATED"/>
    <property type="match status" value="1"/>
</dbReference>
<dbReference type="InterPro" id="IPR027417">
    <property type="entry name" value="P-loop_NTPase"/>
</dbReference>